<evidence type="ECO:0000256" key="1">
    <source>
        <dbReference type="ARBA" id="ARBA00004141"/>
    </source>
</evidence>
<dbReference type="Pfam" id="PF01852">
    <property type="entry name" value="START"/>
    <property type="match status" value="1"/>
</dbReference>
<evidence type="ECO:0000256" key="2">
    <source>
        <dbReference type="ARBA" id="ARBA00022692"/>
    </source>
</evidence>
<name>H2KR33_CLOSI</name>
<keyword evidence="5" id="KW-1133">Transmembrane helix</keyword>
<dbReference type="GO" id="GO:0140284">
    <property type="term" value="C:endoplasmic reticulum-endosome membrane contact site"/>
    <property type="evidence" value="ECO:0007669"/>
    <property type="project" value="TreeGrafter"/>
</dbReference>
<protein>
    <submittedName>
        <fullName evidence="8">Steroidogenic acute regulatory protein mitochondrial</fullName>
    </submittedName>
</protein>
<organism evidence="8 9">
    <name type="scientific">Clonorchis sinensis</name>
    <name type="common">Chinese liver fluke</name>
    <dbReference type="NCBI Taxonomy" id="79923"/>
    <lineage>
        <taxon>Eukaryota</taxon>
        <taxon>Metazoa</taxon>
        <taxon>Spiralia</taxon>
        <taxon>Lophotrochozoa</taxon>
        <taxon>Platyhelminthes</taxon>
        <taxon>Trematoda</taxon>
        <taxon>Digenea</taxon>
        <taxon>Opisthorchiida</taxon>
        <taxon>Opisthorchiata</taxon>
        <taxon>Opisthorchiidae</taxon>
        <taxon>Clonorchis</taxon>
    </lineage>
</organism>
<gene>
    <name evidence="8" type="ORF">CLF_105323</name>
</gene>
<feature type="compositionally biased region" description="Polar residues" evidence="4">
    <location>
        <begin position="563"/>
        <end position="584"/>
    </location>
</feature>
<dbReference type="AlphaFoldDB" id="H2KR33"/>
<evidence type="ECO:0000256" key="5">
    <source>
        <dbReference type="SAM" id="Phobius"/>
    </source>
</evidence>
<dbReference type="SUPFAM" id="SSF55961">
    <property type="entry name" value="Bet v1-like"/>
    <property type="match status" value="1"/>
</dbReference>
<dbReference type="InterPro" id="IPR002913">
    <property type="entry name" value="START_lipid-bd_dom"/>
</dbReference>
<dbReference type="GO" id="GO:0008289">
    <property type="term" value="F:lipid binding"/>
    <property type="evidence" value="ECO:0007669"/>
    <property type="project" value="InterPro"/>
</dbReference>
<keyword evidence="9" id="KW-1185">Reference proteome</keyword>
<dbReference type="Pfam" id="PF10457">
    <property type="entry name" value="MENTAL"/>
    <property type="match status" value="1"/>
</dbReference>
<evidence type="ECO:0000313" key="8">
    <source>
        <dbReference type="EMBL" id="GAA37543.2"/>
    </source>
</evidence>
<reference key="2">
    <citation type="submission" date="2011-10" db="EMBL/GenBank/DDBJ databases">
        <title>The genome and transcriptome sequence of Clonorchis sinensis provide insights into the carcinogenic liver fluke.</title>
        <authorList>
            <person name="Wang X."/>
            <person name="Huang Y."/>
            <person name="Chen W."/>
            <person name="Liu H."/>
            <person name="Guo L."/>
            <person name="Chen Y."/>
            <person name="Luo F."/>
            <person name="Zhou W."/>
            <person name="Sun J."/>
            <person name="Mao Q."/>
            <person name="Liang P."/>
            <person name="Zhou C."/>
            <person name="Tian Y."/>
            <person name="Men J."/>
            <person name="Lv X."/>
            <person name="Huang L."/>
            <person name="Zhou J."/>
            <person name="Hu Y."/>
            <person name="Li R."/>
            <person name="Zhang F."/>
            <person name="Lei H."/>
            <person name="Li X."/>
            <person name="Hu X."/>
            <person name="Liang C."/>
            <person name="Xu J."/>
            <person name="Wu Z."/>
            <person name="Yu X."/>
        </authorList>
    </citation>
    <scope>NUCLEOTIDE SEQUENCE</scope>
    <source>
        <strain>Henan</strain>
    </source>
</reference>
<dbReference type="InterPro" id="IPR051869">
    <property type="entry name" value="STARD3"/>
</dbReference>
<evidence type="ECO:0000256" key="4">
    <source>
        <dbReference type="SAM" id="MobiDB-lite"/>
    </source>
</evidence>
<dbReference type="PROSITE" id="PS51439">
    <property type="entry name" value="MENTAL"/>
    <property type="match status" value="1"/>
</dbReference>
<evidence type="ECO:0000256" key="3">
    <source>
        <dbReference type="ARBA" id="ARBA00023136"/>
    </source>
</evidence>
<dbReference type="SMART" id="SM00234">
    <property type="entry name" value="START"/>
    <property type="match status" value="1"/>
</dbReference>
<dbReference type="Proteomes" id="UP000008909">
    <property type="component" value="Unassembled WGS sequence"/>
</dbReference>
<dbReference type="GO" id="GO:0031902">
    <property type="term" value="C:late endosome membrane"/>
    <property type="evidence" value="ECO:0007669"/>
    <property type="project" value="TreeGrafter"/>
</dbReference>
<feature type="transmembrane region" description="Helical" evidence="5">
    <location>
        <begin position="109"/>
        <end position="127"/>
    </location>
</feature>
<feature type="transmembrane region" description="Helical" evidence="5">
    <location>
        <begin position="212"/>
        <end position="234"/>
    </location>
</feature>
<dbReference type="EMBL" id="DF143099">
    <property type="protein sequence ID" value="GAA37543.2"/>
    <property type="molecule type" value="Genomic_DNA"/>
</dbReference>
<accession>H2KR33</accession>
<dbReference type="Gene3D" id="3.30.530.20">
    <property type="match status" value="1"/>
</dbReference>
<feature type="region of interest" description="Disordered" evidence="4">
    <location>
        <begin position="555"/>
        <end position="584"/>
    </location>
</feature>
<proteinExistence type="predicted"/>
<dbReference type="PANTHER" id="PTHR46121">
    <property type="entry name" value="STEROIDOGENIC ACUTE REGULATORY PROTEIN-LIKE"/>
    <property type="match status" value="1"/>
</dbReference>
<feature type="transmembrane region" description="Helical" evidence="5">
    <location>
        <begin position="181"/>
        <end position="200"/>
    </location>
</feature>
<dbReference type="PROSITE" id="PS50848">
    <property type="entry name" value="START"/>
    <property type="match status" value="1"/>
</dbReference>
<dbReference type="GO" id="GO:0005789">
    <property type="term" value="C:endoplasmic reticulum membrane"/>
    <property type="evidence" value="ECO:0007669"/>
    <property type="project" value="TreeGrafter"/>
</dbReference>
<dbReference type="InterPro" id="IPR000799">
    <property type="entry name" value="StAR-like"/>
</dbReference>
<feature type="domain" description="START" evidence="6">
    <location>
        <begin position="306"/>
        <end position="520"/>
    </location>
</feature>
<dbReference type="InterPro" id="IPR019498">
    <property type="entry name" value="MENTAL"/>
</dbReference>
<sequence>MRLLAIVRCYAGLYSAPDDLILSTFGKAELRPASYELGLNGGGYPSNLVQGKPLRRFGARLGPPKYTVENVVHCGKIFLPGVSLNIAASTSVIEGLPDEQRTSPVRRTFLLLMLFDLLLCFILWIIYVQQSLSDGDIIKALRQEVVGYTIKTSLFDTVMLAAGRFLVIEIIYGAFLVLTPWWSAGVTGVTSTIFVAKCFVFDFQQPKKDSIGLAYVLIIAALILTWIETSFLIYRVIPQEKAAAHVASCLALEEPDERQSLLSGFRGSRRVFSTYSTSVAGYYTPVGPLFSPIAGRMAPKTVVDREAAVDIAAMLSRAGLLHSEVWYLHGLEAWGPDPVTPDEVSVRSANLPGYRTKVFRMEAMLDASPRVVHSELVYNLQGTSSWNPAVDYIECLQSFPSENIDIVHNVLHSVYGGTISPRDFVLLRHWGEHDECYYLGIASVEHPKCPPMKNCVRAIQPISALILENIPQEPNRCKLVWIISFDLKLLLPQVVVDKVMNAELRNLVCSVQQHAKSLHGRDPTAHPLDTLPVPSIVKPRRKRRRPKRTATAHLTITREETSPDLSTNDEFSSQNDRSRLLSQD</sequence>
<feature type="domain" description="MENTAL" evidence="7">
    <location>
        <begin position="102"/>
        <end position="282"/>
    </location>
</feature>
<comment type="subcellular location">
    <subcellularLocation>
        <location evidence="1">Membrane</location>
        <topology evidence="1">Multi-pass membrane protein</topology>
    </subcellularLocation>
</comment>
<keyword evidence="3 5" id="KW-0472">Membrane</keyword>
<dbReference type="GO" id="GO:0005765">
    <property type="term" value="C:lysosomal membrane"/>
    <property type="evidence" value="ECO:0007669"/>
    <property type="project" value="TreeGrafter"/>
</dbReference>
<reference evidence="8" key="1">
    <citation type="journal article" date="2011" name="Genome Biol.">
        <title>The draft genome of the carcinogenic human liver fluke Clonorchis sinensis.</title>
        <authorList>
            <person name="Wang X."/>
            <person name="Chen W."/>
            <person name="Huang Y."/>
            <person name="Sun J."/>
            <person name="Men J."/>
            <person name="Liu H."/>
            <person name="Luo F."/>
            <person name="Guo L."/>
            <person name="Lv X."/>
            <person name="Deng C."/>
            <person name="Zhou C."/>
            <person name="Fan Y."/>
            <person name="Li X."/>
            <person name="Huang L."/>
            <person name="Hu Y."/>
            <person name="Liang C."/>
            <person name="Hu X."/>
            <person name="Xu J."/>
            <person name="Yu X."/>
        </authorList>
    </citation>
    <scope>NUCLEOTIDE SEQUENCE [LARGE SCALE GENOMIC DNA]</scope>
    <source>
        <strain evidence="8">Henan</strain>
    </source>
</reference>
<dbReference type="PRINTS" id="PR00978">
    <property type="entry name" value="STARPROTEIN"/>
</dbReference>
<evidence type="ECO:0000259" key="7">
    <source>
        <dbReference type="PROSITE" id="PS51439"/>
    </source>
</evidence>
<evidence type="ECO:0000313" key="9">
    <source>
        <dbReference type="Proteomes" id="UP000008909"/>
    </source>
</evidence>
<keyword evidence="2 5" id="KW-0812">Transmembrane</keyword>
<evidence type="ECO:0000259" key="6">
    <source>
        <dbReference type="PROSITE" id="PS50848"/>
    </source>
</evidence>
<dbReference type="InterPro" id="IPR023393">
    <property type="entry name" value="START-like_dom_sf"/>
</dbReference>
<dbReference type="GO" id="GO:0099044">
    <property type="term" value="P:vesicle tethering to endoplasmic reticulum"/>
    <property type="evidence" value="ECO:0007669"/>
    <property type="project" value="TreeGrafter"/>
</dbReference>
<dbReference type="PANTHER" id="PTHR46121:SF4">
    <property type="entry name" value="STEROIDOGENIC ACUTE REGULATORY PROTEIN-LIKE"/>
    <property type="match status" value="1"/>
</dbReference>